<feature type="domain" description="Putative conjugal transfer nickase/helicase TraI C-terminal" evidence="2">
    <location>
        <begin position="393"/>
        <end position="510"/>
    </location>
</feature>
<keyword evidence="3" id="KW-0808">Transferase</keyword>
<dbReference type="EMBL" id="UGWP01000004">
    <property type="protein sequence ID" value="SUF55911.1"/>
    <property type="molecule type" value="Genomic_DNA"/>
</dbReference>
<dbReference type="GO" id="GO:0016740">
    <property type="term" value="F:transferase activity"/>
    <property type="evidence" value="ECO:0007669"/>
    <property type="project" value="UniProtKB-KW"/>
</dbReference>
<sequence length="516" mass="56072">MWHRVRKILTGASAGTGKRLSSDVPMNDVNALQQRGYLAPQTAISLLETENRQHLLRQLWENSLLPQAQYEQYFLAPLKSCVALMQQLPATASGHHAVPGGMVDYTLKTVVYAARLSRGYMLPPGASAEEQSAQSAAWGAVVFYSALFHSLYSLRQIEGELLNGDLWYPGINVPGQPYRFRFRATIPEGTGEGLCTMLGMRLLPGEVILWLSKTPQALDTLLAFLRGDFDHAGVIYQIVEDAIVHAGGTPREAISQTSVIASHSPPVLAMAATSDPLDTPAMALVPSVAPTGEAALSPVGEPQAPLALTSALDEHTPAPVAASGAGQDVDESGIQEVMSLMGFSVDSVVAEVQEHDPPLHVESGFAVEPGDPSPLMTEEHSLAEVSHDGCEDYGELFISWLRVHIVSGQLPVNTKEAQVHIVGGLVFLPTPVIFFLFMKEKAYPSTLKGDVQRGFERLGLHFMQRGKGVFTCLKYAEENRNGRYEKISGYLMKSKIIYQSHPVPDDSRFLFIKTGA</sequence>
<gene>
    <name evidence="3" type="ORF">NCTC10252_01124</name>
</gene>
<dbReference type="Pfam" id="PF07514">
    <property type="entry name" value="TraI_2"/>
    <property type="match status" value="1"/>
</dbReference>
<proteinExistence type="predicted"/>
<evidence type="ECO:0000313" key="4">
    <source>
        <dbReference type="Proteomes" id="UP000254597"/>
    </source>
</evidence>
<dbReference type="Gene3D" id="1.10.10.10">
    <property type="entry name" value="Winged helix-like DNA-binding domain superfamily/Winged helix DNA-binding domain"/>
    <property type="match status" value="1"/>
</dbReference>
<dbReference type="InterPro" id="IPR011093">
    <property type="entry name" value="TraI_2_C"/>
</dbReference>
<dbReference type="AlphaFoldDB" id="A0A379QGD9"/>
<organism evidence="3 4">
    <name type="scientific">Salmonella enterica</name>
    <name type="common">Salmonella choleraesuis</name>
    <dbReference type="NCBI Taxonomy" id="28901"/>
    <lineage>
        <taxon>Bacteria</taxon>
        <taxon>Pseudomonadati</taxon>
        <taxon>Pseudomonadota</taxon>
        <taxon>Gammaproteobacteria</taxon>
        <taxon>Enterobacterales</taxon>
        <taxon>Enterobacteriaceae</taxon>
        <taxon>Salmonella</taxon>
    </lineage>
</organism>
<evidence type="ECO:0000313" key="3">
    <source>
        <dbReference type="EMBL" id="SUF55911.1"/>
    </source>
</evidence>
<dbReference type="InterPro" id="IPR036390">
    <property type="entry name" value="WH_DNA-bd_sf"/>
</dbReference>
<evidence type="ECO:0000259" key="2">
    <source>
        <dbReference type="Pfam" id="PF07515"/>
    </source>
</evidence>
<protein>
    <submittedName>
        <fullName evidence="3">Pyruvate/2-oxoglutarate dehydrogenase complex dihydrolipoamide acyl transferase (E2) component-related enzyme</fullName>
    </submittedName>
</protein>
<dbReference type="InterPro" id="IPR022391">
    <property type="entry name" value="ICE_relaxase_PFGI-1"/>
</dbReference>
<name>A0A379QGD9_SALER</name>
<reference evidence="3 4" key="1">
    <citation type="submission" date="2018-06" db="EMBL/GenBank/DDBJ databases">
        <authorList>
            <consortium name="Pathogen Informatics"/>
            <person name="Doyle S."/>
        </authorList>
    </citation>
    <scope>NUCLEOTIDE SEQUENCE [LARGE SCALE GENOMIC DNA]</scope>
    <source>
        <strain evidence="3 4">NCTC10252</strain>
    </source>
</reference>
<evidence type="ECO:0000259" key="1">
    <source>
        <dbReference type="Pfam" id="PF07514"/>
    </source>
</evidence>
<dbReference type="SUPFAM" id="SSF46785">
    <property type="entry name" value="Winged helix' DNA-binding domain"/>
    <property type="match status" value="1"/>
</dbReference>
<dbReference type="NCBIfam" id="TIGR03760">
    <property type="entry name" value="ICE_TraI_Pfluor"/>
    <property type="match status" value="1"/>
</dbReference>
<dbReference type="Proteomes" id="UP000254597">
    <property type="component" value="Unassembled WGS sequence"/>
</dbReference>
<dbReference type="Gene3D" id="2.40.10.200">
    <property type="entry name" value="STY4665 C-terminal domain-like"/>
    <property type="match status" value="1"/>
</dbReference>
<dbReference type="InterPro" id="IPR036388">
    <property type="entry name" value="WH-like_DNA-bd_sf"/>
</dbReference>
<feature type="domain" description="Uncharacterised" evidence="1">
    <location>
        <begin position="36"/>
        <end position="242"/>
    </location>
</feature>
<dbReference type="InterPro" id="IPR011119">
    <property type="entry name" value="Unchr_helicase_relaxase_TraI"/>
</dbReference>
<keyword evidence="3" id="KW-0670">Pyruvate</keyword>
<accession>A0A379QGD9</accession>
<dbReference type="Gene3D" id="1.10.3210.40">
    <property type="match status" value="1"/>
</dbReference>
<dbReference type="Pfam" id="PF07515">
    <property type="entry name" value="TraI_2_C"/>
    <property type="match status" value="1"/>
</dbReference>